<feature type="compositionally biased region" description="Low complexity" evidence="1">
    <location>
        <begin position="1"/>
        <end position="14"/>
    </location>
</feature>
<keyword evidence="2" id="KW-1133">Transmembrane helix</keyword>
<name>A0AAJ0DCZ1_9PEZI</name>
<dbReference type="Proteomes" id="UP001271007">
    <property type="component" value="Unassembled WGS sequence"/>
</dbReference>
<gene>
    <name evidence="3" type="ORF">LTR09_007333</name>
</gene>
<keyword evidence="2" id="KW-0812">Transmembrane</keyword>
<evidence type="ECO:0000313" key="4">
    <source>
        <dbReference type="Proteomes" id="UP001271007"/>
    </source>
</evidence>
<evidence type="ECO:0000256" key="1">
    <source>
        <dbReference type="SAM" id="MobiDB-lite"/>
    </source>
</evidence>
<organism evidence="3 4">
    <name type="scientific">Extremus antarcticus</name>
    <dbReference type="NCBI Taxonomy" id="702011"/>
    <lineage>
        <taxon>Eukaryota</taxon>
        <taxon>Fungi</taxon>
        <taxon>Dikarya</taxon>
        <taxon>Ascomycota</taxon>
        <taxon>Pezizomycotina</taxon>
        <taxon>Dothideomycetes</taxon>
        <taxon>Dothideomycetidae</taxon>
        <taxon>Mycosphaerellales</taxon>
        <taxon>Extremaceae</taxon>
        <taxon>Extremus</taxon>
    </lineage>
</organism>
<keyword evidence="2" id="KW-0472">Membrane</keyword>
<evidence type="ECO:0000256" key="2">
    <source>
        <dbReference type="SAM" id="Phobius"/>
    </source>
</evidence>
<feature type="region of interest" description="Disordered" evidence="1">
    <location>
        <begin position="1"/>
        <end position="22"/>
    </location>
</feature>
<reference evidence="3" key="1">
    <citation type="submission" date="2023-04" db="EMBL/GenBank/DDBJ databases">
        <title>Black Yeasts Isolated from many extreme environments.</title>
        <authorList>
            <person name="Coleine C."/>
            <person name="Stajich J.E."/>
            <person name="Selbmann L."/>
        </authorList>
    </citation>
    <scope>NUCLEOTIDE SEQUENCE</scope>
    <source>
        <strain evidence="3">CCFEE 5312</strain>
    </source>
</reference>
<sequence length="736" mass="80568">MGLSSATDSSRSLSPPADVQGPSFRRRLGGQALTLLAASTVVILAAAGFITFLWFAGLDNNVWHKVMVNGWATRAVTVTTLALRFAVDLQAGLAGAMLAAIILEISTVRLHHIAKVSIMRGSSPPPRDVLGLISAMYDTGRFFPSLGCVAYGSLIVLLFLTTTGLQFSSTLLLSDLDLGQLPGLALTQNTSYDFVYDPEGETNDASFYRFSGYSYPIQLRTSTWLRPPPAFPAFAEYSSPLPERGGVDDTGLLLRAFLPFPDAETRESIRNYTGTAMVLDSRVSCQRPMLSHLKISVPSNTSTSGYTGKITGRLRPSVPDVDRLWTPGPVAFECALFPRDGALTICQISTLHPLYDSYANNGGLLSEFWNITHNDTKDALEGGMQLYSLPMLVIQAQNITHSTINHKVLGIQDDGIWTNVETPSQTWSVSICYSAFATADLEVNIHSESGRKEPIVHWSSDRGYYTVPDVHAQLGELAFKTTSPSSRGILQMDKEPSWFPSEDHALINAVQPFVQQFVDVTNPMLTLCPTAPYCSAMLPPSSHDHPWFYGEYVYNGNRAETGMFLADLTISSLFHQTLDAGNRTGSLARAMSSLITILSSTAYYDQMPQFARSSNSTQTYFTKILFRQSRLGYWVVMGILATHVGLVGCIAIGFAVYSKHTLLGNHWQSIAQLRGPETEDLLAKTRMSSDSEVKKALAAAGCDDLRVSVRGFKNGRTAGLQVARRERGERDRDSEP</sequence>
<keyword evidence="4" id="KW-1185">Reference proteome</keyword>
<accession>A0AAJ0DCZ1</accession>
<feature type="transmembrane region" description="Helical" evidence="2">
    <location>
        <begin position="33"/>
        <end position="57"/>
    </location>
</feature>
<dbReference type="EMBL" id="JAWDJX010000025">
    <property type="protein sequence ID" value="KAK3051677.1"/>
    <property type="molecule type" value="Genomic_DNA"/>
</dbReference>
<feature type="transmembrane region" description="Helical" evidence="2">
    <location>
        <begin position="91"/>
        <end position="110"/>
    </location>
</feature>
<evidence type="ECO:0000313" key="3">
    <source>
        <dbReference type="EMBL" id="KAK3051677.1"/>
    </source>
</evidence>
<protein>
    <submittedName>
        <fullName evidence="3">Uncharacterized protein</fullName>
    </submittedName>
</protein>
<feature type="transmembrane region" description="Helical" evidence="2">
    <location>
        <begin position="142"/>
        <end position="160"/>
    </location>
</feature>
<comment type="caution">
    <text evidence="3">The sequence shown here is derived from an EMBL/GenBank/DDBJ whole genome shotgun (WGS) entry which is preliminary data.</text>
</comment>
<feature type="transmembrane region" description="Helical" evidence="2">
    <location>
        <begin position="631"/>
        <end position="657"/>
    </location>
</feature>
<dbReference type="AlphaFoldDB" id="A0AAJ0DCZ1"/>
<proteinExistence type="predicted"/>